<dbReference type="Gene3D" id="3.90.1010.20">
    <property type="match status" value="1"/>
</dbReference>
<dbReference type="OrthoDB" id="9806398at2"/>
<dbReference type="GO" id="GO:0016020">
    <property type="term" value="C:membrane"/>
    <property type="evidence" value="ECO:0007669"/>
    <property type="project" value="InterPro"/>
</dbReference>
<feature type="chain" id="PRO_5039450915" evidence="1">
    <location>
        <begin position="26"/>
        <end position="134"/>
    </location>
</feature>
<feature type="domain" description="FMN-binding" evidence="2">
    <location>
        <begin position="59"/>
        <end position="133"/>
    </location>
</feature>
<evidence type="ECO:0000313" key="3">
    <source>
        <dbReference type="EMBL" id="VEJ36202.1"/>
    </source>
</evidence>
<dbReference type="Pfam" id="PF04205">
    <property type="entry name" value="FMN_bind"/>
    <property type="match status" value="1"/>
</dbReference>
<keyword evidence="4" id="KW-1185">Reference proteome</keyword>
<evidence type="ECO:0000259" key="2">
    <source>
        <dbReference type="SMART" id="SM00900"/>
    </source>
</evidence>
<evidence type="ECO:0000313" key="4">
    <source>
        <dbReference type="Proteomes" id="UP000269544"/>
    </source>
</evidence>
<evidence type="ECO:0000256" key="1">
    <source>
        <dbReference type="SAM" id="SignalP"/>
    </source>
</evidence>
<dbReference type="AlphaFoldDB" id="A0A3S5BWK4"/>
<accession>A0A3S5BWK4</accession>
<organism evidence="3 4">
    <name type="scientific">Aedoeadaptatus ivorii</name>
    <dbReference type="NCBI Taxonomy" id="54006"/>
    <lineage>
        <taxon>Bacteria</taxon>
        <taxon>Bacillati</taxon>
        <taxon>Bacillota</taxon>
        <taxon>Tissierellia</taxon>
        <taxon>Tissierellales</taxon>
        <taxon>Peptoniphilaceae</taxon>
        <taxon>Aedoeadaptatus</taxon>
    </lineage>
</organism>
<dbReference type="EMBL" id="LR134523">
    <property type="protein sequence ID" value="VEJ36202.1"/>
    <property type="molecule type" value="Genomic_DNA"/>
</dbReference>
<dbReference type="InterPro" id="IPR007329">
    <property type="entry name" value="FMN-bd"/>
</dbReference>
<reference evidence="3 4" key="1">
    <citation type="submission" date="2018-12" db="EMBL/GenBank/DDBJ databases">
        <authorList>
            <consortium name="Pathogen Informatics"/>
        </authorList>
    </citation>
    <scope>NUCLEOTIDE SEQUENCE [LARGE SCALE GENOMIC DNA]</scope>
    <source>
        <strain evidence="3 4">NCTC13079</strain>
    </source>
</reference>
<name>A0A3S5BWK4_9FIRM</name>
<protein>
    <submittedName>
        <fullName evidence="3">Predicted NADH:ubiquinone oxidoreductase, subunit RnfG</fullName>
    </submittedName>
</protein>
<dbReference type="Proteomes" id="UP000269544">
    <property type="component" value="Chromosome"/>
</dbReference>
<dbReference type="KEGG" id="piv:NCTC13079_01406"/>
<keyword evidence="3" id="KW-0830">Ubiquinone</keyword>
<dbReference type="SMART" id="SM00900">
    <property type="entry name" value="FMN_bind"/>
    <property type="match status" value="1"/>
</dbReference>
<proteinExistence type="predicted"/>
<sequence>MKKLLLGLCACIALTGCQSSVSYSAEEPVREDNKPAVVRDRADGRRLYTDGIYVSEGRGMQGDIRVEVRVRDGYVDAVRVLEHVENVGVVEDAFDRLEQEVLDKQSAEVDVVSGATEASYGYLEAVRNCLRQAE</sequence>
<dbReference type="GO" id="GO:0010181">
    <property type="term" value="F:FMN binding"/>
    <property type="evidence" value="ECO:0007669"/>
    <property type="project" value="InterPro"/>
</dbReference>
<dbReference type="RefSeq" id="WP_126466107.1">
    <property type="nucleotide sequence ID" value="NZ_JAUSWF010000007.1"/>
</dbReference>
<keyword evidence="1" id="KW-0732">Signal</keyword>
<feature type="signal peptide" evidence="1">
    <location>
        <begin position="1"/>
        <end position="25"/>
    </location>
</feature>
<gene>
    <name evidence="3" type="ORF">NCTC13079_01406</name>
</gene>
<dbReference type="PROSITE" id="PS51257">
    <property type="entry name" value="PROKAR_LIPOPROTEIN"/>
    <property type="match status" value="1"/>
</dbReference>